<dbReference type="EMBL" id="JASNQZ010000003">
    <property type="protein sequence ID" value="KAL0959061.1"/>
    <property type="molecule type" value="Genomic_DNA"/>
</dbReference>
<comment type="caution">
    <text evidence="16">The sequence shown here is derived from an EMBL/GenBank/DDBJ whole genome shotgun (WGS) entry which is preliminary data.</text>
</comment>
<dbReference type="PROSITE" id="PS51384">
    <property type="entry name" value="FAD_FR"/>
    <property type="match status" value="1"/>
</dbReference>
<evidence type="ECO:0000256" key="12">
    <source>
        <dbReference type="ARBA" id="ARBA00023180"/>
    </source>
</evidence>
<keyword evidence="17" id="KW-1185">Reference proteome</keyword>
<keyword evidence="6 14" id="KW-0812">Transmembrane</keyword>
<dbReference type="SUPFAM" id="SSF63380">
    <property type="entry name" value="Riboflavin synthase domain-like"/>
    <property type="match status" value="1"/>
</dbReference>
<organism evidence="16 17">
    <name type="scientific">Hohenbuehelia grisea</name>
    <dbReference type="NCBI Taxonomy" id="104357"/>
    <lineage>
        <taxon>Eukaryota</taxon>
        <taxon>Fungi</taxon>
        <taxon>Dikarya</taxon>
        <taxon>Basidiomycota</taxon>
        <taxon>Agaricomycotina</taxon>
        <taxon>Agaricomycetes</taxon>
        <taxon>Agaricomycetidae</taxon>
        <taxon>Agaricales</taxon>
        <taxon>Pleurotineae</taxon>
        <taxon>Pleurotaceae</taxon>
        <taxon>Hohenbuehelia</taxon>
    </lineage>
</organism>
<gene>
    <name evidence="16" type="ORF">HGRIS_014361</name>
</gene>
<dbReference type="InterPro" id="IPR017938">
    <property type="entry name" value="Riboflavin_synthase-like_b-brl"/>
</dbReference>
<evidence type="ECO:0000256" key="14">
    <source>
        <dbReference type="SAM" id="Phobius"/>
    </source>
</evidence>
<evidence type="ECO:0000256" key="2">
    <source>
        <dbReference type="ARBA" id="ARBA00006278"/>
    </source>
</evidence>
<evidence type="ECO:0000256" key="6">
    <source>
        <dbReference type="ARBA" id="ARBA00022692"/>
    </source>
</evidence>
<evidence type="ECO:0000256" key="1">
    <source>
        <dbReference type="ARBA" id="ARBA00004651"/>
    </source>
</evidence>
<keyword evidence="5" id="KW-1003">Cell membrane</keyword>
<feature type="transmembrane region" description="Helical" evidence="14">
    <location>
        <begin position="52"/>
        <end position="74"/>
    </location>
</feature>
<keyword evidence="10" id="KW-0406">Ion transport</keyword>
<evidence type="ECO:0000313" key="16">
    <source>
        <dbReference type="EMBL" id="KAL0959061.1"/>
    </source>
</evidence>
<comment type="subcellular location">
    <subcellularLocation>
        <location evidence="1">Cell membrane</location>
        <topology evidence="1">Multi-pass membrane protein</topology>
    </subcellularLocation>
</comment>
<dbReference type="Gene3D" id="3.40.50.80">
    <property type="entry name" value="Nucleotide-binding domain of ferredoxin-NADP reductase (FNR) module"/>
    <property type="match status" value="1"/>
</dbReference>
<dbReference type="SFLD" id="SFLDG01168">
    <property type="entry name" value="Ferric_reductase_subgroup_(FRE"/>
    <property type="match status" value="1"/>
</dbReference>
<dbReference type="Pfam" id="PF01794">
    <property type="entry name" value="Ferric_reduct"/>
    <property type="match status" value="1"/>
</dbReference>
<dbReference type="InterPro" id="IPR013121">
    <property type="entry name" value="Fe_red_NAD-bd_6"/>
</dbReference>
<dbReference type="SFLD" id="SFLDS00052">
    <property type="entry name" value="Ferric_Reductase_Domain"/>
    <property type="match status" value="1"/>
</dbReference>
<dbReference type="InterPro" id="IPR051410">
    <property type="entry name" value="Ferric/Cupric_Reductase"/>
</dbReference>
<dbReference type="InterPro" id="IPR013130">
    <property type="entry name" value="Fe3_Rdtase_TM_dom"/>
</dbReference>
<accession>A0ABR3JU10</accession>
<feature type="transmembrane region" description="Helical" evidence="14">
    <location>
        <begin position="233"/>
        <end position="250"/>
    </location>
</feature>
<feature type="transmembrane region" description="Helical" evidence="14">
    <location>
        <begin position="123"/>
        <end position="146"/>
    </location>
</feature>
<evidence type="ECO:0000256" key="10">
    <source>
        <dbReference type="ARBA" id="ARBA00023065"/>
    </source>
</evidence>
<evidence type="ECO:0000256" key="8">
    <source>
        <dbReference type="ARBA" id="ARBA00022989"/>
    </source>
</evidence>
<evidence type="ECO:0000256" key="13">
    <source>
        <dbReference type="ARBA" id="ARBA00048483"/>
    </source>
</evidence>
<dbReference type="EC" id="1.16.1.9" evidence="3"/>
<dbReference type="Proteomes" id="UP001556367">
    <property type="component" value="Unassembled WGS sequence"/>
</dbReference>
<comment type="catalytic activity">
    <reaction evidence="13">
        <text>2 a Fe(II)-siderophore + NADP(+) + H(+) = 2 a Fe(III)-siderophore + NADPH</text>
        <dbReference type="Rhea" id="RHEA:28795"/>
        <dbReference type="Rhea" id="RHEA-COMP:11342"/>
        <dbReference type="Rhea" id="RHEA-COMP:11344"/>
        <dbReference type="ChEBI" id="CHEBI:15378"/>
        <dbReference type="ChEBI" id="CHEBI:29033"/>
        <dbReference type="ChEBI" id="CHEBI:29034"/>
        <dbReference type="ChEBI" id="CHEBI:57783"/>
        <dbReference type="ChEBI" id="CHEBI:58349"/>
        <dbReference type="EC" id="1.16.1.9"/>
    </reaction>
</comment>
<protein>
    <recommendedName>
        <fullName evidence="3">ferric-chelate reductase (NADPH)</fullName>
        <ecNumber evidence="3">1.16.1.9</ecNumber>
    </recommendedName>
</protein>
<evidence type="ECO:0000256" key="11">
    <source>
        <dbReference type="ARBA" id="ARBA00023136"/>
    </source>
</evidence>
<dbReference type="InterPro" id="IPR013112">
    <property type="entry name" value="FAD-bd_8"/>
</dbReference>
<keyword evidence="9" id="KW-0560">Oxidoreductase</keyword>
<dbReference type="PANTHER" id="PTHR32361:SF9">
    <property type="entry name" value="FERRIC REDUCTASE TRANSMEMBRANE COMPONENT 3-RELATED"/>
    <property type="match status" value="1"/>
</dbReference>
<feature type="transmembrane region" description="Helical" evidence="14">
    <location>
        <begin position="203"/>
        <end position="221"/>
    </location>
</feature>
<evidence type="ECO:0000313" key="17">
    <source>
        <dbReference type="Proteomes" id="UP001556367"/>
    </source>
</evidence>
<dbReference type="Pfam" id="PF08022">
    <property type="entry name" value="FAD_binding_8"/>
    <property type="match status" value="1"/>
</dbReference>
<evidence type="ECO:0000256" key="7">
    <source>
        <dbReference type="ARBA" id="ARBA00022982"/>
    </source>
</evidence>
<dbReference type="SUPFAM" id="SSF52343">
    <property type="entry name" value="Ferredoxin reductase-like, C-terminal NADP-linked domain"/>
    <property type="match status" value="1"/>
</dbReference>
<name>A0ABR3JU10_9AGAR</name>
<sequence>MSTDHSGSAAHPAFDILAASGGNATAASRKPWLNDPDFKLFKKRNIEYPWQLWYSLAVFIFIVALFQFVSMVHAKRPRKRAGSEKAHLAGPRQAVALRKLPAAIVNCYRVMAFRWTLDFGGGYTLNMAEVFLTCGYIALLFTWAFINTTTTKGKKFENNYWSNRAGSLAISQFPLITALGTKNNLISMITRVSFDKLNFLHRMIARVVFVLIWVHGAGRLAKGLRPGQWEQTWCWLGVFAAVAFTVLCIISLRPIRAKSYEFFFYTHCALVLMLMVGGYYHATYRKFHWYMVPCFIIWGLDRLTRLIRIVAFNHAYFGFSKGAGTFDAHTELLSDGIIRMTVRRPKHFHWSAGQTAYLTMPGVSTLPFEAHPFTIASLDTNGDDQTASIENAMFPGTNGRRADSKYWKELVFLINPQAGFTRRLANVAARNGAVKVFIDGPYGPAPDLCRFDTSVLVAGGVGVSYALPVFLDIIERVREGKSLCTRILFIWSIRDISHASWVSETLYKALMLAPAGLEIHIKLFVTGHAPDVVSWGDSESMLSKSPISPRSAQAPPLLGLPAVQVNTGRPDLRSILCQEADCTNGRMSVNVCGSRSISNAVKAALSFPVSSVNSVLKGGASVTLHVESFGYA</sequence>
<keyword evidence="7" id="KW-0249">Electron transport</keyword>
<feature type="transmembrane region" description="Helical" evidence="14">
    <location>
        <begin position="262"/>
        <end position="281"/>
    </location>
</feature>
<dbReference type="InterPro" id="IPR017927">
    <property type="entry name" value="FAD-bd_FR_type"/>
</dbReference>
<evidence type="ECO:0000256" key="5">
    <source>
        <dbReference type="ARBA" id="ARBA00022475"/>
    </source>
</evidence>
<proteinExistence type="inferred from homology"/>
<feature type="domain" description="FAD-binding FR-type" evidence="15">
    <location>
        <begin position="319"/>
        <end position="448"/>
    </location>
</feature>
<comment type="similarity">
    <text evidence="2">Belongs to the ferric reductase (FRE) family.</text>
</comment>
<dbReference type="InterPro" id="IPR039261">
    <property type="entry name" value="FNR_nucleotide-bd"/>
</dbReference>
<keyword evidence="8 14" id="KW-1133">Transmembrane helix</keyword>
<dbReference type="PANTHER" id="PTHR32361">
    <property type="entry name" value="FERRIC/CUPRIC REDUCTASE TRANSMEMBRANE COMPONENT"/>
    <property type="match status" value="1"/>
</dbReference>
<evidence type="ECO:0000256" key="3">
    <source>
        <dbReference type="ARBA" id="ARBA00012668"/>
    </source>
</evidence>
<keyword evidence="4" id="KW-0813">Transport</keyword>
<dbReference type="Pfam" id="PF08030">
    <property type="entry name" value="NAD_binding_6"/>
    <property type="match status" value="1"/>
</dbReference>
<evidence type="ECO:0000259" key="15">
    <source>
        <dbReference type="PROSITE" id="PS51384"/>
    </source>
</evidence>
<keyword evidence="11 14" id="KW-0472">Membrane</keyword>
<reference evidence="17" key="1">
    <citation type="submission" date="2024-06" db="EMBL/GenBank/DDBJ databases">
        <title>Multi-omics analyses provide insights into the biosynthesis of the anticancer antibiotic pleurotin in Hohenbuehelia grisea.</title>
        <authorList>
            <person name="Weaver J.A."/>
            <person name="Alberti F."/>
        </authorList>
    </citation>
    <scope>NUCLEOTIDE SEQUENCE [LARGE SCALE GENOMIC DNA]</scope>
    <source>
        <strain evidence="17">T-177</strain>
    </source>
</reference>
<dbReference type="CDD" id="cd06186">
    <property type="entry name" value="NOX_Duox_like_FAD_NADP"/>
    <property type="match status" value="1"/>
</dbReference>
<keyword evidence="12" id="KW-0325">Glycoprotein</keyword>
<evidence type="ECO:0000256" key="4">
    <source>
        <dbReference type="ARBA" id="ARBA00022448"/>
    </source>
</evidence>
<evidence type="ECO:0000256" key="9">
    <source>
        <dbReference type="ARBA" id="ARBA00023002"/>
    </source>
</evidence>